<dbReference type="PANTHER" id="PTHR11941:SF54">
    <property type="entry name" value="ENOYL-COA HYDRATASE, MITOCHONDRIAL"/>
    <property type="match status" value="1"/>
</dbReference>
<dbReference type="GO" id="GO:0004300">
    <property type="term" value="F:enoyl-CoA hydratase activity"/>
    <property type="evidence" value="ECO:0007669"/>
    <property type="project" value="UniProtKB-EC"/>
</dbReference>
<sequence length="257" mass="27708">MSENVILTSTNNRVATIQLNRPEALNALNSELMHAVVDAVEGFDQDPNIGAIVITGSDKAFAAGADIKQMQSETYPEIRQKKMFLEWERVAQVSTPIITAVNGFALGGGCEVAMIGDILLASEKAKFGQPEITLGIIPGMGGTQRLTRAVGKAKAMDLILTGRMMDAQEAESSGLVSRVLPVEGFDEAVQEVAAKVAGMSKVATTAATDMVDAAYETTLRQGLLSERDAFWSLFATEDQKEGMAAFVEKRKPEWQHR</sequence>
<accession>A0A2W5AWE5</accession>
<evidence type="ECO:0000256" key="3">
    <source>
        <dbReference type="ARBA" id="ARBA00012076"/>
    </source>
</evidence>
<comment type="catalytic activity">
    <reaction evidence="8">
        <text>a 4-saturated-(3S)-3-hydroxyacyl-CoA = a (3E)-enoyl-CoA + H2O</text>
        <dbReference type="Rhea" id="RHEA:20724"/>
        <dbReference type="ChEBI" id="CHEBI:15377"/>
        <dbReference type="ChEBI" id="CHEBI:58521"/>
        <dbReference type="ChEBI" id="CHEBI:137480"/>
        <dbReference type="EC" id="4.2.1.17"/>
    </reaction>
</comment>
<dbReference type="AlphaFoldDB" id="A0A2W5AWE5"/>
<keyword evidence="6" id="KW-0456">Lyase</keyword>
<evidence type="ECO:0000313" key="10">
    <source>
        <dbReference type="EMBL" id="PZO98113.1"/>
    </source>
</evidence>
<proteinExistence type="inferred from homology"/>
<dbReference type="GO" id="GO:0006635">
    <property type="term" value="P:fatty acid beta-oxidation"/>
    <property type="evidence" value="ECO:0007669"/>
    <property type="project" value="TreeGrafter"/>
</dbReference>
<evidence type="ECO:0000256" key="5">
    <source>
        <dbReference type="ARBA" id="ARBA00023098"/>
    </source>
</evidence>
<dbReference type="InterPro" id="IPR001753">
    <property type="entry name" value="Enoyl-CoA_hydra/iso"/>
</dbReference>
<keyword evidence="5" id="KW-0443">Lipid metabolism</keyword>
<evidence type="ECO:0000256" key="8">
    <source>
        <dbReference type="ARBA" id="ARBA00023717"/>
    </source>
</evidence>
<evidence type="ECO:0000256" key="2">
    <source>
        <dbReference type="ARBA" id="ARBA00005254"/>
    </source>
</evidence>
<dbReference type="Pfam" id="PF00378">
    <property type="entry name" value="ECH_1"/>
    <property type="match status" value="1"/>
</dbReference>
<evidence type="ECO:0000256" key="7">
    <source>
        <dbReference type="ARBA" id="ARBA00023709"/>
    </source>
</evidence>
<evidence type="ECO:0000313" key="11">
    <source>
        <dbReference type="Proteomes" id="UP000249451"/>
    </source>
</evidence>
<dbReference type="Gene3D" id="3.90.226.10">
    <property type="entry name" value="2-enoyl-CoA Hydratase, Chain A, domain 1"/>
    <property type="match status" value="1"/>
</dbReference>
<evidence type="ECO:0000256" key="4">
    <source>
        <dbReference type="ARBA" id="ARBA00022832"/>
    </source>
</evidence>
<dbReference type="Gene3D" id="1.10.12.10">
    <property type="entry name" value="Lyase 2-enoyl-coa Hydratase, Chain A, domain 2"/>
    <property type="match status" value="1"/>
</dbReference>
<dbReference type="InterPro" id="IPR029045">
    <property type="entry name" value="ClpP/crotonase-like_dom_sf"/>
</dbReference>
<organism evidence="10 11">
    <name type="scientific">Corynebacterium urealyticum</name>
    <dbReference type="NCBI Taxonomy" id="43771"/>
    <lineage>
        <taxon>Bacteria</taxon>
        <taxon>Bacillati</taxon>
        <taxon>Actinomycetota</taxon>
        <taxon>Actinomycetes</taxon>
        <taxon>Mycobacteriales</taxon>
        <taxon>Corynebacteriaceae</taxon>
        <taxon>Corynebacterium</taxon>
    </lineage>
</organism>
<comment type="catalytic activity">
    <reaction evidence="7">
        <text>a (3S)-3-hydroxyacyl-CoA = a (2E)-enoyl-CoA + H2O</text>
        <dbReference type="Rhea" id="RHEA:16105"/>
        <dbReference type="ChEBI" id="CHEBI:15377"/>
        <dbReference type="ChEBI" id="CHEBI:57318"/>
        <dbReference type="ChEBI" id="CHEBI:58856"/>
        <dbReference type="EC" id="4.2.1.17"/>
    </reaction>
</comment>
<dbReference type="FunFam" id="3.90.226.10:FF:000019">
    <property type="entry name" value="Enoyl-CoA hydratase, mitochondrial"/>
    <property type="match status" value="1"/>
</dbReference>
<keyword evidence="4" id="KW-0276">Fatty acid metabolism</keyword>
<evidence type="ECO:0000256" key="6">
    <source>
        <dbReference type="ARBA" id="ARBA00023239"/>
    </source>
</evidence>
<name>A0A2W5AWE5_9CORY</name>
<comment type="similarity">
    <text evidence="2">Belongs to the enoyl-CoA hydratase/isomerase family.</text>
</comment>
<comment type="function">
    <text evidence="1">Could possibly oxidize fatty acids using specific components.</text>
</comment>
<dbReference type="Proteomes" id="UP000249451">
    <property type="component" value="Unassembled WGS sequence"/>
</dbReference>
<dbReference type="EMBL" id="QFNY01000323">
    <property type="protein sequence ID" value="PZO98113.1"/>
    <property type="molecule type" value="Genomic_DNA"/>
</dbReference>
<protein>
    <recommendedName>
        <fullName evidence="9">Probable enoyl-CoA hydratase echA8</fullName>
        <ecNumber evidence="3">4.2.1.17</ecNumber>
    </recommendedName>
</protein>
<dbReference type="SUPFAM" id="SSF52096">
    <property type="entry name" value="ClpP/crotonase"/>
    <property type="match status" value="1"/>
</dbReference>
<evidence type="ECO:0000256" key="1">
    <source>
        <dbReference type="ARBA" id="ARBA00002994"/>
    </source>
</evidence>
<dbReference type="FunFam" id="1.10.12.10:FF:000001">
    <property type="entry name" value="Probable enoyl-CoA hydratase, mitochondrial"/>
    <property type="match status" value="1"/>
</dbReference>
<evidence type="ECO:0000256" key="9">
    <source>
        <dbReference type="ARBA" id="ARBA00068643"/>
    </source>
</evidence>
<reference evidence="10 11" key="1">
    <citation type="submission" date="2017-11" db="EMBL/GenBank/DDBJ databases">
        <title>Infants hospitalized years apart are colonized by the same room-sourced microbial strains.</title>
        <authorList>
            <person name="Brooks B."/>
            <person name="Olm M.R."/>
            <person name="Firek B.A."/>
            <person name="Baker R."/>
            <person name="Thomas B.C."/>
            <person name="Morowitz M.J."/>
            <person name="Banfield J.F."/>
        </authorList>
    </citation>
    <scope>NUCLEOTIDE SEQUENCE [LARGE SCALE GENOMIC DNA]</scope>
    <source>
        <strain evidence="10">S2_012_000_R3_87</strain>
    </source>
</reference>
<dbReference type="CDD" id="cd06558">
    <property type="entry name" value="crotonase-like"/>
    <property type="match status" value="1"/>
</dbReference>
<gene>
    <name evidence="10" type="ORF">DI609_11500</name>
</gene>
<dbReference type="InterPro" id="IPR014748">
    <property type="entry name" value="Enoyl-CoA_hydra_C"/>
</dbReference>
<comment type="caution">
    <text evidence="10">The sequence shown here is derived from an EMBL/GenBank/DDBJ whole genome shotgun (WGS) entry which is preliminary data.</text>
</comment>
<dbReference type="EC" id="4.2.1.17" evidence="3"/>
<dbReference type="PANTHER" id="PTHR11941">
    <property type="entry name" value="ENOYL-COA HYDRATASE-RELATED"/>
    <property type="match status" value="1"/>
</dbReference>